<dbReference type="GO" id="GO:0005886">
    <property type="term" value="C:plasma membrane"/>
    <property type="evidence" value="ECO:0007669"/>
    <property type="project" value="UniProtKB-SubCell"/>
</dbReference>
<feature type="compositionally biased region" description="Gly residues" evidence="8">
    <location>
        <begin position="313"/>
        <end position="368"/>
    </location>
</feature>
<keyword evidence="2" id="KW-1003">Cell membrane</keyword>
<proteinExistence type="predicted"/>
<dbReference type="AlphaFoldDB" id="A0A2S6GUA0"/>
<feature type="transmembrane region" description="Helical" evidence="9">
    <location>
        <begin position="435"/>
        <end position="455"/>
    </location>
</feature>
<dbReference type="Pfam" id="PF13231">
    <property type="entry name" value="PMT_2"/>
    <property type="match status" value="1"/>
</dbReference>
<name>A0A2S6GUA0_9PSEU</name>
<dbReference type="InterPro" id="IPR050297">
    <property type="entry name" value="LipidA_mod_glycosyltrf_83"/>
</dbReference>
<evidence type="ECO:0000256" key="7">
    <source>
        <dbReference type="ARBA" id="ARBA00023136"/>
    </source>
</evidence>
<feature type="region of interest" description="Disordered" evidence="8">
    <location>
        <begin position="1"/>
        <end position="24"/>
    </location>
</feature>
<gene>
    <name evidence="11" type="ORF">CLV40_10462</name>
</gene>
<feature type="compositionally biased region" description="Basic and acidic residues" evidence="8">
    <location>
        <begin position="1"/>
        <end position="11"/>
    </location>
</feature>
<accession>A0A2S6GUA0</accession>
<feature type="transmembrane region" description="Helical" evidence="9">
    <location>
        <begin position="547"/>
        <end position="568"/>
    </location>
</feature>
<organism evidence="11 12">
    <name type="scientific">Actinokineospora auranticolor</name>
    <dbReference type="NCBI Taxonomy" id="155976"/>
    <lineage>
        <taxon>Bacteria</taxon>
        <taxon>Bacillati</taxon>
        <taxon>Actinomycetota</taxon>
        <taxon>Actinomycetes</taxon>
        <taxon>Pseudonocardiales</taxon>
        <taxon>Pseudonocardiaceae</taxon>
        <taxon>Actinokineospora</taxon>
    </lineage>
</organism>
<feature type="region of interest" description="Disordered" evidence="8">
    <location>
        <begin position="300"/>
        <end position="387"/>
    </location>
</feature>
<dbReference type="OrthoDB" id="5241882at2"/>
<evidence type="ECO:0000256" key="4">
    <source>
        <dbReference type="ARBA" id="ARBA00022679"/>
    </source>
</evidence>
<feature type="transmembrane region" description="Helical" evidence="9">
    <location>
        <begin position="461"/>
        <end position="484"/>
    </location>
</feature>
<evidence type="ECO:0000256" key="9">
    <source>
        <dbReference type="SAM" id="Phobius"/>
    </source>
</evidence>
<dbReference type="EMBL" id="PTIX01000004">
    <property type="protein sequence ID" value="PPK68818.1"/>
    <property type="molecule type" value="Genomic_DNA"/>
</dbReference>
<dbReference type="RefSeq" id="WP_104478391.1">
    <property type="nucleotide sequence ID" value="NZ_CP154825.1"/>
</dbReference>
<dbReference type="GO" id="GO:0010041">
    <property type="term" value="P:response to iron(III) ion"/>
    <property type="evidence" value="ECO:0007669"/>
    <property type="project" value="TreeGrafter"/>
</dbReference>
<evidence type="ECO:0000256" key="2">
    <source>
        <dbReference type="ARBA" id="ARBA00022475"/>
    </source>
</evidence>
<feature type="transmembrane region" description="Helical" evidence="9">
    <location>
        <begin position="515"/>
        <end position="535"/>
    </location>
</feature>
<dbReference type="InterPro" id="IPR038731">
    <property type="entry name" value="RgtA/B/C-like"/>
</dbReference>
<dbReference type="GO" id="GO:0009103">
    <property type="term" value="P:lipopolysaccharide biosynthetic process"/>
    <property type="evidence" value="ECO:0007669"/>
    <property type="project" value="UniProtKB-ARBA"/>
</dbReference>
<evidence type="ECO:0000259" key="10">
    <source>
        <dbReference type="Pfam" id="PF13231"/>
    </source>
</evidence>
<evidence type="ECO:0000256" key="5">
    <source>
        <dbReference type="ARBA" id="ARBA00022692"/>
    </source>
</evidence>
<protein>
    <submittedName>
        <fullName evidence="11">Dolichyl-phosphate-mannose-protein mannosyltransferase</fullName>
    </submittedName>
</protein>
<reference evidence="11 12" key="1">
    <citation type="submission" date="2018-02" db="EMBL/GenBank/DDBJ databases">
        <title>Genomic Encyclopedia of Archaeal and Bacterial Type Strains, Phase II (KMG-II): from individual species to whole genera.</title>
        <authorList>
            <person name="Goeker M."/>
        </authorList>
    </citation>
    <scope>NUCLEOTIDE SEQUENCE [LARGE SCALE GENOMIC DNA]</scope>
    <source>
        <strain evidence="11 12">YU 961-1</strain>
    </source>
</reference>
<evidence type="ECO:0000256" key="6">
    <source>
        <dbReference type="ARBA" id="ARBA00022989"/>
    </source>
</evidence>
<comment type="subcellular location">
    <subcellularLocation>
        <location evidence="1">Cell membrane</location>
        <topology evidence="1">Multi-pass membrane protein</topology>
    </subcellularLocation>
</comment>
<feature type="transmembrane region" description="Helical" evidence="9">
    <location>
        <begin position="402"/>
        <end position="423"/>
    </location>
</feature>
<feature type="transmembrane region" description="Helical" evidence="9">
    <location>
        <begin position="198"/>
        <end position="225"/>
    </location>
</feature>
<evidence type="ECO:0000256" key="3">
    <source>
        <dbReference type="ARBA" id="ARBA00022676"/>
    </source>
</evidence>
<evidence type="ECO:0000313" key="11">
    <source>
        <dbReference type="EMBL" id="PPK68818.1"/>
    </source>
</evidence>
<evidence type="ECO:0000313" key="12">
    <source>
        <dbReference type="Proteomes" id="UP000239203"/>
    </source>
</evidence>
<feature type="domain" description="Glycosyltransferase RgtA/B/C/D-like" evidence="10">
    <location>
        <begin position="102"/>
        <end position="251"/>
    </location>
</feature>
<dbReference type="Proteomes" id="UP000239203">
    <property type="component" value="Unassembled WGS sequence"/>
</dbReference>
<feature type="transmembrane region" description="Helical" evidence="9">
    <location>
        <begin position="141"/>
        <end position="161"/>
    </location>
</feature>
<dbReference type="GO" id="GO:0016763">
    <property type="term" value="F:pentosyltransferase activity"/>
    <property type="evidence" value="ECO:0007669"/>
    <property type="project" value="TreeGrafter"/>
</dbReference>
<feature type="transmembrane region" description="Helical" evidence="9">
    <location>
        <begin position="491"/>
        <end position="509"/>
    </location>
</feature>
<evidence type="ECO:0000256" key="8">
    <source>
        <dbReference type="SAM" id="MobiDB-lite"/>
    </source>
</evidence>
<evidence type="ECO:0000256" key="1">
    <source>
        <dbReference type="ARBA" id="ARBA00004651"/>
    </source>
</evidence>
<feature type="transmembrane region" description="Helical" evidence="9">
    <location>
        <begin position="237"/>
        <end position="257"/>
    </location>
</feature>
<keyword evidence="4 11" id="KW-0808">Transferase</keyword>
<keyword evidence="3 11" id="KW-0328">Glycosyltransferase</keyword>
<keyword evidence="7 9" id="KW-0472">Membrane</keyword>
<feature type="transmembrane region" description="Helical" evidence="9">
    <location>
        <begin position="36"/>
        <end position="57"/>
    </location>
</feature>
<comment type="caution">
    <text evidence="11">The sequence shown here is derived from an EMBL/GenBank/DDBJ whole genome shotgun (WGS) entry which is preliminary data.</text>
</comment>
<keyword evidence="5 9" id="KW-0812">Transmembrane</keyword>
<keyword evidence="6 9" id="KW-1133">Transmembrane helix</keyword>
<dbReference type="PANTHER" id="PTHR33908:SF3">
    <property type="entry name" value="UNDECAPRENYL PHOSPHATE-ALPHA-4-AMINO-4-DEOXY-L-ARABINOSE ARABINOSYL TRANSFERASE"/>
    <property type="match status" value="1"/>
</dbReference>
<keyword evidence="12" id="KW-1185">Reference proteome</keyword>
<dbReference type="PANTHER" id="PTHR33908">
    <property type="entry name" value="MANNOSYLTRANSFERASE YKCB-RELATED"/>
    <property type="match status" value="1"/>
</dbReference>
<sequence length="591" mass="61836">MTETLVDRPAPDQDPAPGGRSSRWAVWRSPADQPPWARPALLGIAAVAAVLYGWNLWRADYAPLYSDAVRAMSESWKAFFYGAVDANSTHTLDKLAGSFVPQAISARIFGYHEWSLALPQVIEGVVSVLVMYRVVRRWAGVAPGLLAAGVLTITPVCASLFGRGMEDAALIMCLLLAADCYQRAVLEGRLRSLVWSGVWIGVGFQAKMGQAWVVLPALALGYLLTAPGAVSRRLKHLGVAGLVTLVVSVSWVALYTLTPASDRPYITGSTNNSAIAMVFGYNGLGRVGIQLPGAEVARTGPVINGLPEDGDSSGEGGEPAQEGGPGPEAGQAQEGGPGQEGAQGGQEGGPGQEGGQGQEGGGEGGPQGSPGQMAGGTPDHPSKAESRPDPALEWYKLFDGHLGVAIAWLFPLALLTLVFGFRWSRRAERTDAARGGLVVWGVWLLTFGVILSLSFVPHTAYAASLAPPIAALTGYGLVLFWRAYRSGGARAWVLPAVVAVQTAWAGWLWSHYPKFLTWALWIMVALGVFAVAALVLGRVRRTASGGLVKAGLVLGVAAVLAAPATYAFSVLDAEYSGNSFDANAGPASGSV</sequence>